<dbReference type="EMBL" id="DYVF01000041">
    <property type="protein sequence ID" value="HJG30914.1"/>
    <property type="molecule type" value="Genomic_DNA"/>
</dbReference>
<evidence type="ECO:0000259" key="12">
    <source>
        <dbReference type="Pfam" id="PF00266"/>
    </source>
</evidence>
<comment type="catalytic activity">
    <reaction evidence="10 11">
        <text>O-phospho-L-serine + 2-oxoglutarate = 3-phosphooxypyruvate + L-glutamate</text>
        <dbReference type="Rhea" id="RHEA:14329"/>
        <dbReference type="ChEBI" id="CHEBI:16810"/>
        <dbReference type="ChEBI" id="CHEBI:18110"/>
        <dbReference type="ChEBI" id="CHEBI:29985"/>
        <dbReference type="ChEBI" id="CHEBI:57524"/>
        <dbReference type="EC" id="2.6.1.52"/>
    </reaction>
</comment>
<organism evidence="13 14">
    <name type="scientific">Collinsella ihumii</name>
    <dbReference type="NCBI Taxonomy" id="1720204"/>
    <lineage>
        <taxon>Bacteria</taxon>
        <taxon>Bacillati</taxon>
        <taxon>Actinomycetota</taxon>
        <taxon>Coriobacteriia</taxon>
        <taxon>Coriobacteriales</taxon>
        <taxon>Coriobacteriaceae</taxon>
        <taxon>Collinsella</taxon>
    </lineage>
</organism>
<dbReference type="GO" id="GO:0005737">
    <property type="term" value="C:cytoplasm"/>
    <property type="evidence" value="ECO:0007669"/>
    <property type="project" value="UniProtKB-SubCell"/>
</dbReference>
<evidence type="ECO:0000256" key="10">
    <source>
        <dbReference type="ARBA" id="ARBA00049007"/>
    </source>
</evidence>
<reference evidence="13" key="2">
    <citation type="submission" date="2021-09" db="EMBL/GenBank/DDBJ databases">
        <authorList>
            <person name="Gilroy R."/>
        </authorList>
    </citation>
    <scope>NUCLEOTIDE SEQUENCE</scope>
    <source>
        <strain evidence="13">ChiGjej2B2-7701</strain>
    </source>
</reference>
<feature type="binding site" evidence="11">
    <location>
        <position position="101"/>
    </location>
    <ligand>
        <name>pyridoxal 5'-phosphate</name>
        <dbReference type="ChEBI" id="CHEBI:597326"/>
    </ligand>
</feature>
<dbReference type="InterPro" id="IPR015421">
    <property type="entry name" value="PyrdxlP-dep_Trfase_major"/>
</dbReference>
<keyword evidence="11" id="KW-0664">Pyridoxine biosynthesis</keyword>
<comment type="pathway">
    <text evidence="2 11">Amino-acid biosynthesis; L-serine biosynthesis; L-serine from 3-phospho-D-glycerate: step 2/3.</text>
</comment>
<feature type="binding site" evidence="11">
    <location>
        <begin position="76"/>
        <end position="77"/>
    </location>
    <ligand>
        <name>pyridoxal 5'-phosphate</name>
        <dbReference type="ChEBI" id="CHEBI:597326"/>
    </ligand>
</feature>
<dbReference type="EC" id="2.6.1.52" evidence="11"/>
<dbReference type="InterPro" id="IPR020578">
    <property type="entry name" value="Aminotrans_V_PyrdxlP_BS"/>
</dbReference>
<evidence type="ECO:0000256" key="4">
    <source>
        <dbReference type="ARBA" id="ARBA00022576"/>
    </source>
</evidence>
<dbReference type="InterPro" id="IPR022278">
    <property type="entry name" value="Pser_aminoTfrase"/>
</dbReference>
<proteinExistence type="inferred from homology"/>
<dbReference type="GO" id="GO:0030170">
    <property type="term" value="F:pyridoxal phosphate binding"/>
    <property type="evidence" value="ECO:0007669"/>
    <property type="project" value="UniProtKB-UniRule"/>
</dbReference>
<evidence type="ECO:0000256" key="8">
    <source>
        <dbReference type="ARBA" id="ARBA00023299"/>
    </source>
</evidence>
<evidence type="ECO:0000256" key="1">
    <source>
        <dbReference type="ARBA" id="ARBA00003483"/>
    </source>
</evidence>
<protein>
    <recommendedName>
        <fullName evidence="11">Phosphoserine aminotransferase</fullName>
        <ecNumber evidence="11">2.6.1.52</ecNumber>
    </recommendedName>
    <alternativeName>
        <fullName evidence="11">Phosphohydroxythreonine aminotransferase</fullName>
        <shortName evidence="11">PSAT</shortName>
    </alternativeName>
</protein>
<dbReference type="FunFam" id="3.90.1150.10:FF:000006">
    <property type="entry name" value="Phosphoserine aminotransferase"/>
    <property type="match status" value="1"/>
</dbReference>
<keyword evidence="7 11" id="KW-0663">Pyridoxal phosphate</keyword>
<dbReference type="PROSITE" id="PS00595">
    <property type="entry name" value="AA_TRANSFER_CLASS_5"/>
    <property type="match status" value="1"/>
</dbReference>
<comment type="caution">
    <text evidence="13">The sequence shown here is derived from an EMBL/GenBank/DDBJ whole genome shotgun (WGS) entry which is preliminary data.</text>
</comment>
<evidence type="ECO:0000256" key="7">
    <source>
        <dbReference type="ARBA" id="ARBA00022898"/>
    </source>
</evidence>
<comment type="catalytic activity">
    <reaction evidence="9 11">
        <text>4-(phosphooxy)-L-threonine + 2-oxoglutarate = (R)-3-hydroxy-2-oxo-4-phosphooxybutanoate + L-glutamate</text>
        <dbReference type="Rhea" id="RHEA:16573"/>
        <dbReference type="ChEBI" id="CHEBI:16810"/>
        <dbReference type="ChEBI" id="CHEBI:29985"/>
        <dbReference type="ChEBI" id="CHEBI:58452"/>
        <dbReference type="ChEBI" id="CHEBI:58538"/>
        <dbReference type="EC" id="2.6.1.52"/>
    </reaction>
</comment>
<dbReference type="Gene3D" id="3.90.1150.10">
    <property type="entry name" value="Aspartate Aminotransferase, domain 1"/>
    <property type="match status" value="1"/>
</dbReference>
<keyword evidence="8 11" id="KW-0718">Serine biosynthesis</keyword>
<feature type="binding site" evidence="11">
    <location>
        <position position="174"/>
    </location>
    <ligand>
        <name>pyridoxal 5'-phosphate</name>
        <dbReference type="ChEBI" id="CHEBI:597326"/>
    </ligand>
</feature>
<dbReference type="PANTHER" id="PTHR43247:SF1">
    <property type="entry name" value="PHOSPHOSERINE AMINOTRANSFERASE"/>
    <property type="match status" value="1"/>
</dbReference>
<accession>A0A921IP94</accession>
<dbReference type="Gene3D" id="3.40.640.10">
    <property type="entry name" value="Type I PLP-dependent aspartate aminotransferase-like (Major domain)"/>
    <property type="match status" value="1"/>
</dbReference>
<dbReference type="InterPro" id="IPR015424">
    <property type="entry name" value="PyrdxlP-dep_Trfase"/>
</dbReference>
<dbReference type="Proteomes" id="UP000746751">
    <property type="component" value="Unassembled WGS sequence"/>
</dbReference>
<evidence type="ECO:0000313" key="13">
    <source>
        <dbReference type="EMBL" id="HJG30914.1"/>
    </source>
</evidence>
<feature type="modified residue" description="N6-(pyridoxal phosphate)lysine" evidence="11">
    <location>
        <position position="198"/>
    </location>
</feature>
<dbReference type="PANTHER" id="PTHR43247">
    <property type="entry name" value="PHOSPHOSERINE AMINOTRANSFERASE"/>
    <property type="match status" value="1"/>
</dbReference>
<dbReference type="InterPro" id="IPR015422">
    <property type="entry name" value="PyrdxlP-dep_Trfase_small"/>
</dbReference>
<evidence type="ECO:0000256" key="11">
    <source>
        <dbReference type="HAMAP-Rule" id="MF_00160"/>
    </source>
</evidence>
<comment type="cofactor">
    <cofactor evidence="11">
        <name>pyridoxal 5'-phosphate</name>
        <dbReference type="ChEBI" id="CHEBI:597326"/>
    </cofactor>
    <text evidence="11">Binds 1 pyridoxal phosphate per subunit.</text>
</comment>
<gene>
    <name evidence="11 13" type="primary">serC</name>
    <name evidence="13" type="ORF">K8U80_05915</name>
</gene>
<dbReference type="AlphaFoldDB" id="A0A921IP94"/>
<comment type="caution">
    <text evidence="11">Lacks conserved residue(s) required for the propagation of feature annotation.</text>
</comment>
<name>A0A921IP94_9ACTN</name>
<evidence type="ECO:0000256" key="2">
    <source>
        <dbReference type="ARBA" id="ARBA00005099"/>
    </source>
</evidence>
<feature type="binding site" evidence="11">
    <location>
        <begin position="241"/>
        <end position="242"/>
    </location>
    <ligand>
        <name>pyridoxal 5'-phosphate</name>
        <dbReference type="ChEBI" id="CHEBI:597326"/>
    </ligand>
</feature>
<keyword evidence="4 11" id="KW-0032">Aminotransferase</keyword>
<evidence type="ECO:0000313" key="14">
    <source>
        <dbReference type="Proteomes" id="UP000746751"/>
    </source>
</evidence>
<dbReference type="PIRSF" id="PIRSF000525">
    <property type="entry name" value="SerC"/>
    <property type="match status" value="1"/>
</dbReference>
<keyword evidence="6 11" id="KW-0808">Transferase</keyword>
<feature type="domain" description="Aminotransferase class V" evidence="12">
    <location>
        <begin position="5"/>
        <end position="352"/>
    </location>
</feature>
<feature type="binding site" evidence="11">
    <location>
        <position position="42"/>
    </location>
    <ligand>
        <name>L-glutamate</name>
        <dbReference type="ChEBI" id="CHEBI:29985"/>
    </ligand>
</feature>
<dbReference type="FunFam" id="3.40.640.10:FF:000010">
    <property type="entry name" value="Phosphoserine aminotransferase"/>
    <property type="match status" value="1"/>
</dbReference>
<evidence type="ECO:0000256" key="3">
    <source>
        <dbReference type="ARBA" id="ARBA00006904"/>
    </source>
</evidence>
<dbReference type="GO" id="GO:0004648">
    <property type="term" value="F:O-phospho-L-serine:2-oxoglutarate aminotransferase activity"/>
    <property type="evidence" value="ECO:0007669"/>
    <property type="project" value="UniProtKB-UniRule"/>
</dbReference>
<feature type="binding site" evidence="11">
    <location>
        <position position="197"/>
    </location>
    <ligand>
        <name>pyridoxal 5'-phosphate</name>
        <dbReference type="ChEBI" id="CHEBI:597326"/>
    </ligand>
</feature>
<comment type="function">
    <text evidence="1 11">Catalyzes the reversible conversion of 3-phosphohydroxypyruvate to phosphoserine and of 3-hydroxy-2-oxo-4-phosphonooxybutanoate to phosphohydroxythreonine.</text>
</comment>
<reference evidence="13" key="1">
    <citation type="journal article" date="2021" name="PeerJ">
        <title>Extensive microbial diversity within the chicken gut microbiome revealed by metagenomics and culture.</title>
        <authorList>
            <person name="Gilroy R."/>
            <person name="Ravi A."/>
            <person name="Getino M."/>
            <person name="Pursley I."/>
            <person name="Horton D.L."/>
            <person name="Alikhan N.F."/>
            <person name="Baker D."/>
            <person name="Gharbi K."/>
            <person name="Hall N."/>
            <person name="Watson M."/>
            <person name="Adriaenssens E.M."/>
            <person name="Foster-Nyarko E."/>
            <person name="Jarju S."/>
            <person name="Secka A."/>
            <person name="Antonio M."/>
            <person name="Oren A."/>
            <person name="Chaudhuri R.R."/>
            <person name="La Ragione R."/>
            <person name="Hildebrand F."/>
            <person name="Pallen M.J."/>
        </authorList>
    </citation>
    <scope>NUCLEOTIDE SEQUENCE</scope>
    <source>
        <strain evidence="13">ChiGjej2B2-7701</strain>
    </source>
</reference>
<keyword evidence="5 11" id="KW-0028">Amino-acid biosynthesis</keyword>
<comment type="subunit">
    <text evidence="11">Homodimer.</text>
</comment>
<evidence type="ECO:0000256" key="5">
    <source>
        <dbReference type="ARBA" id="ARBA00022605"/>
    </source>
</evidence>
<sequence length="370" mass="40358">MARVHNFSAGPAALPLEVLEQTASELIDYRGCGMSVLEMSHRSAAYQRIYDETEACLRRILSIPDTYQVLFLQGGATLEFAAIPLNLMRRGRAGYVVSGNFAKKAWEEARRYGEAVALASSEDTNFDRIPDLSPVAERVACGDLDYIHICQNNTIFGTMYHELPSTGEVPLVADVSSCFLSMPLDIERYGVVYAGAQKNAGPAGVTVVIVRRDLIEDGPALPICPTYLDWRTQAAKGSMLNTPNTFGIYLCGKVFAWIERTGGLAAMEQRNRAKAELLYSLLDGSDLFHGTAQPSSRSIANVTFRTASPELDAAFIAGARERGIEGIAGHRLVGGMRASIYNAVDMASVEALAAYMTEFEESRRTQTRSS</sequence>
<evidence type="ECO:0000256" key="9">
    <source>
        <dbReference type="ARBA" id="ARBA00047630"/>
    </source>
</evidence>
<dbReference type="GO" id="GO:0006564">
    <property type="term" value="P:L-serine biosynthetic process"/>
    <property type="evidence" value="ECO:0007669"/>
    <property type="project" value="UniProtKB-UniRule"/>
</dbReference>
<dbReference type="HAMAP" id="MF_00160">
    <property type="entry name" value="SerC_aminotrans_5"/>
    <property type="match status" value="1"/>
</dbReference>
<comment type="similarity">
    <text evidence="3 11">Belongs to the class-V pyridoxal-phosphate-dependent aminotransferase family. SerC subfamily.</text>
</comment>
<feature type="binding site" evidence="11">
    <location>
        <position position="154"/>
    </location>
    <ligand>
        <name>pyridoxal 5'-phosphate</name>
        <dbReference type="ChEBI" id="CHEBI:597326"/>
    </ligand>
</feature>
<keyword evidence="11" id="KW-0963">Cytoplasm</keyword>
<comment type="pathway">
    <text evidence="11">Cofactor biosynthesis; pyridoxine 5'-phosphate biosynthesis; pyridoxine 5'-phosphate from D-erythrose 4-phosphate: step 3/5.</text>
</comment>
<comment type="subcellular location">
    <subcellularLocation>
        <location evidence="11">Cytoplasm</location>
    </subcellularLocation>
</comment>
<evidence type="ECO:0000256" key="6">
    <source>
        <dbReference type="ARBA" id="ARBA00022679"/>
    </source>
</evidence>
<dbReference type="InterPro" id="IPR000192">
    <property type="entry name" value="Aminotrans_V_dom"/>
</dbReference>
<dbReference type="GO" id="GO:0008615">
    <property type="term" value="P:pyridoxine biosynthetic process"/>
    <property type="evidence" value="ECO:0007669"/>
    <property type="project" value="UniProtKB-UniRule"/>
</dbReference>
<dbReference type="NCBIfam" id="NF003764">
    <property type="entry name" value="PRK05355.1"/>
    <property type="match status" value="1"/>
</dbReference>
<dbReference type="Pfam" id="PF00266">
    <property type="entry name" value="Aminotran_5"/>
    <property type="match status" value="1"/>
</dbReference>
<dbReference type="SUPFAM" id="SSF53383">
    <property type="entry name" value="PLP-dependent transferases"/>
    <property type="match status" value="1"/>
</dbReference>